<evidence type="ECO:0000256" key="4">
    <source>
        <dbReference type="ARBA" id="ARBA00023098"/>
    </source>
</evidence>
<evidence type="ECO:0000256" key="3">
    <source>
        <dbReference type="ARBA" id="ARBA00022832"/>
    </source>
</evidence>
<evidence type="ECO:0000256" key="2">
    <source>
        <dbReference type="ARBA" id="ARBA00022598"/>
    </source>
</evidence>
<dbReference type="InterPro" id="IPR020845">
    <property type="entry name" value="AMP-binding_CS"/>
</dbReference>
<evidence type="ECO:0000259" key="5">
    <source>
        <dbReference type="Pfam" id="PF00501"/>
    </source>
</evidence>
<feature type="domain" description="AMP-binding enzyme C-terminal" evidence="6">
    <location>
        <begin position="436"/>
        <end position="510"/>
    </location>
</feature>
<dbReference type="Gene3D" id="3.30.300.30">
    <property type="match status" value="1"/>
</dbReference>
<gene>
    <name evidence="7" type="ORF">C7B43_16770</name>
</gene>
<dbReference type="InterPro" id="IPR025110">
    <property type="entry name" value="AMP-bd_C"/>
</dbReference>
<dbReference type="PROSITE" id="PS00455">
    <property type="entry name" value="AMP_BINDING"/>
    <property type="match status" value="1"/>
</dbReference>
<dbReference type="InterPro" id="IPR042099">
    <property type="entry name" value="ANL_N_sf"/>
</dbReference>
<dbReference type="InterPro" id="IPR000873">
    <property type="entry name" value="AMP-dep_synth/lig_dom"/>
</dbReference>
<dbReference type="GO" id="GO:0016874">
    <property type="term" value="F:ligase activity"/>
    <property type="evidence" value="ECO:0007669"/>
    <property type="project" value="UniProtKB-KW"/>
</dbReference>
<dbReference type="Pfam" id="PF00501">
    <property type="entry name" value="AMP-binding"/>
    <property type="match status" value="1"/>
</dbReference>
<dbReference type="SUPFAM" id="SSF56801">
    <property type="entry name" value="Acetyl-CoA synthetase-like"/>
    <property type="match status" value="1"/>
</dbReference>
<accession>A0A2T2WT75</accession>
<keyword evidence="3" id="KW-0276">Fatty acid metabolism</keyword>
<dbReference type="PANTHER" id="PTHR43859">
    <property type="entry name" value="ACYL-ACTIVATING ENZYME"/>
    <property type="match status" value="1"/>
</dbReference>
<reference evidence="7 8" key="1">
    <citation type="journal article" date="2014" name="BMC Genomics">
        <title>Comparison of environmental and isolate Sulfobacillus genomes reveals diverse carbon, sulfur, nitrogen, and hydrogen metabolisms.</title>
        <authorList>
            <person name="Justice N.B."/>
            <person name="Norman A."/>
            <person name="Brown C.T."/>
            <person name="Singh A."/>
            <person name="Thomas B.C."/>
            <person name="Banfield J.F."/>
        </authorList>
    </citation>
    <scope>NUCLEOTIDE SEQUENCE [LARGE SCALE GENOMIC DNA]</scope>
    <source>
        <strain evidence="7">AMDSBA1</strain>
    </source>
</reference>
<dbReference type="Gene3D" id="3.40.50.12780">
    <property type="entry name" value="N-terminal domain of ligase-like"/>
    <property type="match status" value="1"/>
</dbReference>
<comment type="caution">
    <text evidence="7">The sequence shown here is derived from an EMBL/GenBank/DDBJ whole genome shotgun (WGS) entry which is preliminary data.</text>
</comment>
<evidence type="ECO:0000313" key="8">
    <source>
        <dbReference type="Proteomes" id="UP000242699"/>
    </source>
</evidence>
<dbReference type="GO" id="GO:0006631">
    <property type="term" value="P:fatty acid metabolic process"/>
    <property type="evidence" value="ECO:0007669"/>
    <property type="project" value="UniProtKB-KW"/>
</dbReference>
<dbReference type="NCBIfam" id="NF004837">
    <property type="entry name" value="PRK06187.1"/>
    <property type="match status" value="1"/>
</dbReference>
<sequence>MELPMLPIRFLHRAESIYSKKTAVICHNVNETYEEFSARVNQLSRALERAGVKQGDRVAYLALNCHRMLEGYYGVPQIGAILLCLNIRLHPTEIAYIINDATPKLLILSPQLLPLWEAISGQCPSVEHVWLMEPGDSPNHLPTFDEIIASESSQVPNVPAINESDVAELFYTSGTTGSPKGVMMTYRNLYTHALSSLATLGLNDEVVQIVGTVPLFHVNAWGSPHYLVAVGATQVVVPRFDPELFALSVERSRATHALMVPTMLNSLLNSPVLDRFDLSSLKQIILGGAATAYSLIEEARSRLQCECIVGYGLTETSPIVSVAYVKAPLKSLPVSEQNRLQALTGIPAVGIEVEIFDSQAFPLPHDGQHPGELGVRADSVMKGYWNRPEDTQRVFKNGWFLTGDVAVIDQEGYINIVDRKKDIVISGGENIASLHVEDVLYAHPDVLEAAVIGIPDPTWGEIVHAIVVPKPDHTLVVSDLEAFCRQRLGGFEVPRSWEIAEELPKTGTGKIMKHVLRQKRQTPSAGS</sequence>
<dbReference type="EMBL" id="PXYT01000054">
    <property type="protein sequence ID" value="PSR25445.1"/>
    <property type="molecule type" value="Genomic_DNA"/>
</dbReference>
<keyword evidence="2 7" id="KW-0436">Ligase</keyword>
<proteinExistence type="inferred from homology"/>
<dbReference type="AlphaFoldDB" id="A0A2T2WT75"/>
<name>A0A2T2WT75_9FIRM</name>
<evidence type="ECO:0000313" key="7">
    <source>
        <dbReference type="EMBL" id="PSR25445.1"/>
    </source>
</evidence>
<comment type="similarity">
    <text evidence="1">Belongs to the ATP-dependent AMP-binding enzyme family.</text>
</comment>
<dbReference type="InterPro" id="IPR045851">
    <property type="entry name" value="AMP-bd_C_sf"/>
</dbReference>
<feature type="domain" description="AMP-dependent synthetase/ligase" evidence="5">
    <location>
        <begin position="18"/>
        <end position="385"/>
    </location>
</feature>
<dbReference type="Pfam" id="PF13193">
    <property type="entry name" value="AMP-binding_C"/>
    <property type="match status" value="1"/>
</dbReference>
<keyword evidence="4" id="KW-0443">Lipid metabolism</keyword>
<organism evidence="7 8">
    <name type="scientific">Sulfobacillus benefaciens</name>
    <dbReference type="NCBI Taxonomy" id="453960"/>
    <lineage>
        <taxon>Bacteria</taxon>
        <taxon>Bacillati</taxon>
        <taxon>Bacillota</taxon>
        <taxon>Clostridia</taxon>
        <taxon>Eubacteriales</taxon>
        <taxon>Clostridiales Family XVII. Incertae Sedis</taxon>
        <taxon>Sulfobacillus</taxon>
    </lineage>
</organism>
<evidence type="ECO:0000259" key="6">
    <source>
        <dbReference type="Pfam" id="PF13193"/>
    </source>
</evidence>
<evidence type="ECO:0000256" key="1">
    <source>
        <dbReference type="ARBA" id="ARBA00006432"/>
    </source>
</evidence>
<dbReference type="FunFam" id="3.30.300.30:FF:000008">
    <property type="entry name" value="2,3-dihydroxybenzoate-AMP ligase"/>
    <property type="match status" value="1"/>
</dbReference>
<protein>
    <submittedName>
        <fullName evidence="7">O-succinylbenzoate--CoA ligase</fullName>
    </submittedName>
</protein>
<dbReference type="Proteomes" id="UP000242699">
    <property type="component" value="Unassembled WGS sequence"/>
</dbReference>
<dbReference type="PANTHER" id="PTHR43859:SF4">
    <property type="entry name" value="BUTANOATE--COA LIGASE AAE1-RELATED"/>
    <property type="match status" value="1"/>
</dbReference>